<name>A0ABV1HAB3_9FIRM</name>
<evidence type="ECO:0000313" key="6">
    <source>
        <dbReference type="Proteomes" id="UP001454489"/>
    </source>
</evidence>
<dbReference type="EMBL" id="JBBMEX010000002">
    <property type="protein sequence ID" value="MEQ2556653.1"/>
    <property type="molecule type" value="Genomic_DNA"/>
</dbReference>
<dbReference type="PANTHER" id="PTHR30146">
    <property type="entry name" value="LACI-RELATED TRANSCRIPTIONAL REPRESSOR"/>
    <property type="match status" value="1"/>
</dbReference>
<proteinExistence type="predicted"/>
<feature type="domain" description="Periplasmic binding protein/LacI sugar binding" evidence="4">
    <location>
        <begin position="8"/>
        <end position="177"/>
    </location>
</feature>
<evidence type="ECO:0000256" key="3">
    <source>
        <dbReference type="ARBA" id="ARBA00023163"/>
    </source>
</evidence>
<dbReference type="CDD" id="cd06267">
    <property type="entry name" value="PBP1_LacI_sugar_binding-like"/>
    <property type="match status" value="1"/>
</dbReference>
<accession>A0ABV1HAB3</accession>
<evidence type="ECO:0000256" key="2">
    <source>
        <dbReference type="ARBA" id="ARBA00023125"/>
    </source>
</evidence>
<dbReference type="Pfam" id="PF00532">
    <property type="entry name" value="Peripla_BP_1"/>
    <property type="match status" value="1"/>
</dbReference>
<protein>
    <submittedName>
        <fullName evidence="5">LacI family DNA-binding transcriptional regulator</fullName>
    </submittedName>
</protein>
<keyword evidence="6" id="KW-1185">Reference proteome</keyword>
<evidence type="ECO:0000313" key="5">
    <source>
        <dbReference type="EMBL" id="MEQ2556653.1"/>
    </source>
</evidence>
<sequence>MENRTGRTIGLILANASSSFTTAFMDLFQQELYQKDYKLVIGLTNHDLEKERFYLEFFGRTTEGIIILSDSSEYRELADAIAPNIPVVFIHRAPADCEHTSIIESDYSATFQAVLSLVNSGYPKTALICRNIKFSTSREIIQAYRAAMETTPEGFHEDWIFECNTTDRDYIENLTSHITGKGCTGLLAASIEVTERLAPYIYEYNKLHDAPLSLTGFSTENRSTVLFKSLDTICRPIHRTVDLALQQLFYLMSNPDAPQNEYIVKGSLKMRTSDVFQTLS</sequence>
<organism evidence="5 6">
    <name type="scientific">Maccoyibacter intestinihominis</name>
    <dbReference type="NCBI Taxonomy" id="3133499"/>
    <lineage>
        <taxon>Bacteria</taxon>
        <taxon>Bacillati</taxon>
        <taxon>Bacillota</taxon>
        <taxon>Clostridia</taxon>
        <taxon>Lachnospirales</taxon>
        <taxon>Lachnospiraceae</taxon>
        <taxon>Maccoyibacter</taxon>
    </lineage>
</organism>
<keyword evidence="3" id="KW-0804">Transcription</keyword>
<dbReference type="GO" id="GO:0003677">
    <property type="term" value="F:DNA binding"/>
    <property type="evidence" value="ECO:0007669"/>
    <property type="project" value="UniProtKB-KW"/>
</dbReference>
<dbReference type="InterPro" id="IPR001761">
    <property type="entry name" value="Peripla_BP/Lac1_sug-bd_dom"/>
</dbReference>
<dbReference type="Proteomes" id="UP001454489">
    <property type="component" value="Unassembled WGS sequence"/>
</dbReference>
<dbReference type="SUPFAM" id="SSF53822">
    <property type="entry name" value="Periplasmic binding protein-like I"/>
    <property type="match status" value="1"/>
</dbReference>
<keyword evidence="2 5" id="KW-0238">DNA-binding</keyword>
<gene>
    <name evidence="5" type="ORF">WMO43_01985</name>
</gene>
<dbReference type="RefSeq" id="WP_177962071.1">
    <property type="nucleotide sequence ID" value="NZ_JBBMEX010000002.1"/>
</dbReference>
<dbReference type="Gene3D" id="3.40.50.2300">
    <property type="match status" value="2"/>
</dbReference>
<evidence type="ECO:0000259" key="4">
    <source>
        <dbReference type="Pfam" id="PF00532"/>
    </source>
</evidence>
<comment type="caution">
    <text evidence="5">The sequence shown here is derived from an EMBL/GenBank/DDBJ whole genome shotgun (WGS) entry which is preliminary data.</text>
</comment>
<evidence type="ECO:0000256" key="1">
    <source>
        <dbReference type="ARBA" id="ARBA00023015"/>
    </source>
</evidence>
<dbReference type="InterPro" id="IPR028082">
    <property type="entry name" value="Peripla_BP_I"/>
</dbReference>
<dbReference type="PANTHER" id="PTHR30146:SF109">
    <property type="entry name" value="HTH-TYPE TRANSCRIPTIONAL REGULATOR GALS"/>
    <property type="match status" value="1"/>
</dbReference>
<keyword evidence="1" id="KW-0805">Transcription regulation</keyword>
<reference evidence="5 6" key="1">
    <citation type="submission" date="2024-03" db="EMBL/GenBank/DDBJ databases">
        <title>Human intestinal bacterial collection.</title>
        <authorList>
            <person name="Pauvert C."/>
            <person name="Hitch T.C.A."/>
            <person name="Clavel T."/>
        </authorList>
    </citation>
    <scope>NUCLEOTIDE SEQUENCE [LARGE SCALE GENOMIC DNA]</scope>
    <source>
        <strain evidence="5 6">CLA-AA-H185</strain>
    </source>
</reference>